<accession>A0AAW0K3S6</accession>
<dbReference type="EMBL" id="PKMF04000397">
    <property type="protein sequence ID" value="KAK7833838.1"/>
    <property type="molecule type" value="Genomic_DNA"/>
</dbReference>
<proteinExistence type="predicted"/>
<evidence type="ECO:0000313" key="2">
    <source>
        <dbReference type="Proteomes" id="UP000237347"/>
    </source>
</evidence>
<dbReference type="AlphaFoldDB" id="A0AAW0K3S6"/>
<sequence>MVEDEEFYLYIWSLRYLSQEDNLLSLTKTESTLTYSATASKDILRRCPLDKVTIIWYDECLLHYSNQSIFATINEVLDMFLISTQNITGQRMISLTMCWPT</sequence>
<dbReference type="GO" id="GO:0016301">
    <property type="term" value="F:kinase activity"/>
    <property type="evidence" value="ECO:0007669"/>
    <property type="project" value="UniProtKB-KW"/>
</dbReference>
<dbReference type="InterPro" id="IPR050581">
    <property type="entry name" value="CRR_secretory_protein"/>
</dbReference>
<evidence type="ECO:0000313" key="1">
    <source>
        <dbReference type="EMBL" id="KAK7833838.1"/>
    </source>
</evidence>
<keyword evidence="2" id="KW-1185">Reference proteome</keyword>
<dbReference type="PANTHER" id="PTHR32411:SF43">
    <property type="entry name" value="CYSTEINE-RICH REPEAT SECRETORY PROTEIN 38"/>
    <property type="match status" value="1"/>
</dbReference>
<dbReference type="Proteomes" id="UP000237347">
    <property type="component" value="Unassembled WGS sequence"/>
</dbReference>
<dbReference type="PANTHER" id="PTHR32411">
    <property type="entry name" value="CYSTEINE-RICH REPEAT SECRETORY PROTEIN 38-RELATED"/>
    <property type="match status" value="1"/>
</dbReference>
<comment type="caution">
    <text evidence="1">The sequence shown here is derived from an EMBL/GenBank/DDBJ whole genome shotgun (WGS) entry which is preliminary data.</text>
</comment>
<gene>
    <name evidence="1" type="primary">CRK25_9</name>
    <name evidence="1" type="ORF">CFP56_025166</name>
</gene>
<organism evidence="1 2">
    <name type="scientific">Quercus suber</name>
    <name type="common">Cork oak</name>
    <dbReference type="NCBI Taxonomy" id="58331"/>
    <lineage>
        <taxon>Eukaryota</taxon>
        <taxon>Viridiplantae</taxon>
        <taxon>Streptophyta</taxon>
        <taxon>Embryophyta</taxon>
        <taxon>Tracheophyta</taxon>
        <taxon>Spermatophyta</taxon>
        <taxon>Magnoliopsida</taxon>
        <taxon>eudicotyledons</taxon>
        <taxon>Gunneridae</taxon>
        <taxon>Pentapetalae</taxon>
        <taxon>rosids</taxon>
        <taxon>fabids</taxon>
        <taxon>Fagales</taxon>
        <taxon>Fagaceae</taxon>
        <taxon>Quercus</taxon>
    </lineage>
</organism>
<name>A0AAW0K3S6_QUESU</name>
<protein>
    <submittedName>
        <fullName evidence="1">Cysteine-rich receptor-like protein kinase 25</fullName>
    </submittedName>
</protein>
<reference evidence="1 2" key="1">
    <citation type="journal article" date="2018" name="Sci. Data">
        <title>The draft genome sequence of cork oak.</title>
        <authorList>
            <person name="Ramos A.M."/>
            <person name="Usie A."/>
            <person name="Barbosa P."/>
            <person name="Barros P.M."/>
            <person name="Capote T."/>
            <person name="Chaves I."/>
            <person name="Simoes F."/>
            <person name="Abreu I."/>
            <person name="Carrasquinho I."/>
            <person name="Faro C."/>
            <person name="Guimaraes J.B."/>
            <person name="Mendonca D."/>
            <person name="Nobrega F."/>
            <person name="Rodrigues L."/>
            <person name="Saibo N.J.M."/>
            <person name="Varela M.C."/>
            <person name="Egas C."/>
            <person name="Matos J."/>
            <person name="Miguel C.M."/>
            <person name="Oliveira M.M."/>
            <person name="Ricardo C.P."/>
            <person name="Goncalves S."/>
        </authorList>
    </citation>
    <scope>NUCLEOTIDE SEQUENCE [LARGE SCALE GENOMIC DNA]</scope>
    <source>
        <strain evidence="2">cv. HL8</strain>
    </source>
</reference>